<dbReference type="Gene3D" id="3.40.50.720">
    <property type="entry name" value="NAD(P)-binding Rossmann-like Domain"/>
    <property type="match status" value="1"/>
</dbReference>
<dbReference type="CDD" id="cd02278">
    <property type="entry name" value="GAPDH_II_N"/>
    <property type="match status" value="1"/>
</dbReference>
<dbReference type="GO" id="GO:0050661">
    <property type="term" value="F:NADP binding"/>
    <property type="evidence" value="ECO:0007669"/>
    <property type="project" value="UniProtKB-UniRule"/>
</dbReference>
<evidence type="ECO:0000256" key="5">
    <source>
        <dbReference type="ARBA" id="ARBA00023002"/>
    </source>
</evidence>
<reference evidence="14 15" key="1">
    <citation type="journal article" name="Nat. Commun.">
        <title>Undinarchaeota illuminate DPANN phylogeny and the impact of gene transfer on archaeal evolution.</title>
        <authorList>
            <person name="Dombrowski N."/>
            <person name="Williams T.A."/>
            <person name="Sun J."/>
            <person name="Woodcroft B.J."/>
            <person name="Lee J.H."/>
            <person name="Minh B.Q."/>
            <person name="Rinke C."/>
            <person name="Spang A."/>
        </authorList>
    </citation>
    <scope>NUCLEOTIDE SEQUENCE [LARGE SCALE GENOMIC DNA]</scope>
    <source>
        <strain evidence="14">MAG_bin1129</strain>
    </source>
</reference>
<dbReference type="Pfam" id="PF02800">
    <property type="entry name" value="Gp_dh_C"/>
    <property type="match status" value="1"/>
</dbReference>
<dbReference type="InterPro" id="IPR000846">
    <property type="entry name" value="DapB_N"/>
</dbReference>
<dbReference type="NCBIfam" id="TIGR01546">
    <property type="entry name" value="GAPDH-II_archae"/>
    <property type="match status" value="1"/>
</dbReference>
<evidence type="ECO:0000256" key="12">
    <source>
        <dbReference type="RuleBase" id="RU003388"/>
    </source>
</evidence>
<dbReference type="GO" id="GO:0006096">
    <property type="term" value="P:glycolytic process"/>
    <property type="evidence" value="ECO:0007669"/>
    <property type="project" value="UniProtKB-UniRule"/>
</dbReference>
<feature type="binding site" evidence="10">
    <location>
        <position position="170"/>
    </location>
    <ligand>
        <name>NAD(+)</name>
        <dbReference type="ChEBI" id="CHEBI:57540"/>
    </ligand>
</feature>
<dbReference type="CDD" id="cd18127">
    <property type="entry name" value="GAPDH_II_C"/>
    <property type="match status" value="1"/>
</dbReference>
<evidence type="ECO:0000256" key="7">
    <source>
        <dbReference type="ARBA" id="ARBA00023152"/>
    </source>
</evidence>
<dbReference type="InterPro" id="IPR036291">
    <property type="entry name" value="NAD(P)-bd_dom_sf"/>
</dbReference>
<feature type="binding site" evidence="10">
    <location>
        <begin position="141"/>
        <end position="143"/>
    </location>
    <ligand>
        <name>D-glyceraldehyde 3-phosphate</name>
        <dbReference type="ChEBI" id="CHEBI:59776"/>
    </ligand>
</feature>
<organism evidence="14 15">
    <name type="scientific">Candidatus Naiadarchaeum limnaeum</name>
    <dbReference type="NCBI Taxonomy" id="2756139"/>
    <lineage>
        <taxon>Archaea</taxon>
        <taxon>Candidatus Undinarchaeota</taxon>
        <taxon>Candidatus Undinarchaeia</taxon>
        <taxon>Candidatus Naiadarchaeales</taxon>
        <taxon>Candidatus Naiadarchaeaceae</taxon>
        <taxon>Candidatus Naiadarchaeum</taxon>
    </lineage>
</organism>
<dbReference type="Gene3D" id="3.30.360.10">
    <property type="entry name" value="Dihydrodipicolinate Reductase, domain 2"/>
    <property type="match status" value="1"/>
</dbReference>
<dbReference type="SUPFAM" id="SSF55347">
    <property type="entry name" value="Glyceraldehyde-3-phosphate dehydrogenase-like, C-terminal domain"/>
    <property type="match status" value="1"/>
</dbReference>
<comment type="caution">
    <text evidence="14">The sequence shown here is derived from an EMBL/GenBank/DDBJ whole genome shotgun (WGS) entry which is preliminary data.</text>
</comment>
<evidence type="ECO:0000256" key="4">
    <source>
        <dbReference type="ARBA" id="ARBA00022857"/>
    </source>
</evidence>
<dbReference type="SMART" id="SM00846">
    <property type="entry name" value="Gp_dh_N"/>
    <property type="match status" value="1"/>
</dbReference>
<comment type="catalytic activity">
    <reaction evidence="8 10 12">
        <text>D-glyceraldehyde 3-phosphate + phosphate + NADP(+) = (2R)-3-phospho-glyceroyl phosphate + NADPH + H(+)</text>
        <dbReference type="Rhea" id="RHEA:10296"/>
        <dbReference type="ChEBI" id="CHEBI:15378"/>
        <dbReference type="ChEBI" id="CHEBI:43474"/>
        <dbReference type="ChEBI" id="CHEBI:57604"/>
        <dbReference type="ChEBI" id="CHEBI:57783"/>
        <dbReference type="ChEBI" id="CHEBI:58349"/>
        <dbReference type="ChEBI" id="CHEBI:59776"/>
        <dbReference type="EC" id="1.2.1.59"/>
    </reaction>
</comment>
<comment type="catalytic activity">
    <reaction evidence="9 10 12">
        <text>D-glyceraldehyde 3-phosphate + phosphate + NAD(+) = (2R)-3-phospho-glyceroyl phosphate + NADH + H(+)</text>
        <dbReference type="Rhea" id="RHEA:10300"/>
        <dbReference type="ChEBI" id="CHEBI:15378"/>
        <dbReference type="ChEBI" id="CHEBI:43474"/>
        <dbReference type="ChEBI" id="CHEBI:57540"/>
        <dbReference type="ChEBI" id="CHEBI:57604"/>
        <dbReference type="ChEBI" id="CHEBI:57945"/>
        <dbReference type="ChEBI" id="CHEBI:59776"/>
        <dbReference type="EC" id="1.2.1.59"/>
    </reaction>
</comment>
<gene>
    <name evidence="10" type="primary">gap</name>
    <name evidence="14" type="ORF">H1016_03995</name>
</gene>
<dbReference type="InterPro" id="IPR006436">
    <property type="entry name" value="Glyceraldehyde-3-P_DH_2_arc"/>
</dbReference>
<evidence type="ECO:0000256" key="11">
    <source>
        <dbReference type="PIRSR" id="PIRSR000149-1"/>
    </source>
</evidence>
<dbReference type="HAMAP" id="MF_00559">
    <property type="entry name" value="G3P_dehdrog_arch"/>
    <property type="match status" value="1"/>
</dbReference>
<proteinExistence type="inferred from homology"/>
<keyword evidence="10 12" id="KW-0963">Cytoplasm</keyword>
<evidence type="ECO:0000313" key="14">
    <source>
        <dbReference type="EMBL" id="HIK00675.1"/>
    </source>
</evidence>
<evidence type="ECO:0000259" key="13">
    <source>
        <dbReference type="SMART" id="SM00846"/>
    </source>
</evidence>
<dbReference type="Pfam" id="PF01113">
    <property type="entry name" value="DapB_N"/>
    <property type="match status" value="1"/>
</dbReference>
<dbReference type="PROSITE" id="PS00071">
    <property type="entry name" value="GAPDH"/>
    <property type="match status" value="1"/>
</dbReference>
<keyword evidence="6 10" id="KW-0520">NAD</keyword>
<sequence>MSIRVGVNGYGTIGKRVAYAISKQDDMKVSGVIKHTPDFEARFAAERGFDVYVTGEDRLSKFEKAGIKVKGTKEDLFGKVDVVVDATPEGIGEENKKNIYEPRKLSAIFEGGEEPYVADTSFVAQVNYVEALGKKYVRCVSCNTTGIVRILNALDNGFKVKKARVFLARRATDPHEIKKGPINAIVPDPVSIPSHHGPDAQTVLKNMDITTLAIKVPTTIMHLHAINVEVAKSATAKDVIDILNQTPRMMLLHSGEGIHSTAGIIEYARELGRYRYDLYENIIWEDSISANKNEIYLYQAIHQEADVVPENVDAIRAMFQLEKDPIKSIRKTDKSLGIKTPS</sequence>
<dbReference type="EMBL" id="DVAB01000033">
    <property type="protein sequence ID" value="HIK00675.1"/>
    <property type="molecule type" value="Genomic_DNA"/>
</dbReference>
<evidence type="ECO:0000256" key="10">
    <source>
        <dbReference type="HAMAP-Rule" id="MF_00559"/>
    </source>
</evidence>
<accession>A0A832V5K9</accession>
<dbReference type="EC" id="1.2.1.59" evidence="10 12"/>
<dbReference type="InterPro" id="IPR020831">
    <property type="entry name" value="GlycerAld/Erythrose_P_DH"/>
</dbReference>
<comment type="pathway">
    <text evidence="1 10 12">Carbohydrate degradation; glycolysis; pyruvate from D-glyceraldehyde 3-phosphate: step 1/5.</text>
</comment>
<dbReference type="GO" id="GO:0009089">
    <property type="term" value="P:lysine biosynthetic process via diaminopimelate"/>
    <property type="evidence" value="ECO:0007669"/>
    <property type="project" value="InterPro"/>
</dbReference>
<dbReference type="GO" id="GO:0004365">
    <property type="term" value="F:glyceraldehyde-3-phosphate dehydrogenase (NAD+) (phosphorylating) activity"/>
    <property type="evidence" value="ECO:0007669"/>
    <property type="project" value="UniProtKB-UniRule"/>
</dbReference>
<dbReference type="InterPro" id="IPR020829">
    <property type="entry name" value="GlycerAld_3-P_DH_cat"/>
</dbReference>
<feature type="domain" description="Glyceraldehyde 3-phosphate dehydrogenase NAD(P) binding" evidence="13">
    <location>
        <begin position="3"/>
        <end position="142"/>
    </location>
</feature>
<feature type="binding site" evidence="10">
    <location>
        <begin position="196"/>
        <end position="197"/>
    </location>
    <ligand>
        <name>D-glyceraldehyde 3-phosphate</name>
        <dbReference type="ChEBI" id="CHEBI:59776"/>
    </ligand>
</feature>
<dbReference type="GO" id="GO:0005737">
    <property type="term" value="C:cytoplasm"/>
    <property type="evidence" value="ECO:0007669"/>
    <property type="project" value="UniProtKB-SubCell"/>
</dbReference>
<feature type="binding site" evidence="10">
    <location>
        <position position="303"/>
    </location>
    <ligand>
        <name>NAD(+)</name>
        <dbReference type="ChEBI" id="CHEBI:57540"/>
    </ligand>
</feature>
<evidence type="ECO:0000256" key="3">
    <source>
        <dbReference type="ARBA" id="ARBA00011881"/>
    </source>
</evidence>
<evidence type="ECO:0000256" key="6">
    <source>
        <dbReference type="ARBA" id="ARBA00023027"/>
    </source>
</evidence>
<dbReference type="InterPro" id="IPR020830">
    <property type="entry name" value="GlycerAld_3-P_DH_AS"/>
</dbReference>
<dbReference type="Proteomes" id="UP000646946">
    <property type="component" value="Unassembled WGS sequence"/>
</dbReference>
<dbReference type="NCBIfam" id="NF003251">
    <property type="entry name" value="PRK04207.1"/>
    <property type="match status" value="1"/>
</dbReference>
<keyword evidence="5 10" id="KW-0560">Oxidoreductase</keyword>
<dbReference type="InterPro" id="IPR020828">
    <property type="entry name" value="GlycerAld_3-P_DH_NAD(P)-bd"/>
</dbReference>
<dbReference type="GO" id="GO:0008839">
    <property type="term" value="F:4-hydroxy-tetrahydrodipicolinate reductase"/>
    <property type="evidence" value="ECO:0007669"/>
    <property type="project" value="InterPro"/>
</dbReference>
<comment type="subunit">
    <text evidence="3 10 12">Homotetramer.</text>
</comment>
<dbReference type="PIRSF" id="PIRSF000149">
    <property type="entry name" value="GAP_DH"/>
    <property type="match status" value="1"/>
</dbReference>
<feature type="binding site" evidence="10">
    <location>
        <begin position="12"/>
        <end position="13"/>
    </location>
    <ligand>
        <name>NAD(+)</name>
        <dbReference type="ChEBI" id="CHEBI:57540"/>
    </ligand>
</feature>
<evidence type="ECO:0000256" key="1">
    <source>
        <dbReference type="ARBA" id="ARBA00004869"/>
    </source>
</evidence>
<comment type="subcellular location">
    <subcellularLocation>
        <location evidence="10 12">Cytoplasm</location>
    </subcellularLocation>
</comment>
<dbReference type="SUPFAM" id="SSF51735">
    <property type="entry name" value="NAD(P)-binding Rossmann-fold domains"/>
    <property type="match status" value="1"/>
</dbReference>
<feature type="binding site" evidence="10">
    <location>
        <position position="112"/>
    </location>
    <ligand>
        <name>NAD(+)</name>
        <dbReference type="ChEBI" id="CHEBI:57540"/>
    </ligand>
</feature>
<evidence type="ECO:0000256" key="9">
    <source>
        <dbReference type="ARBA" id="ARBA00048853"/>
    </source>
</evidence>
<feature type="active site" description="Nucleophile" evidence="10 11">
    <location>
        <position position="142"/>
    </location>
</feature>
<evidence type="ECO:0000256" key="8">
    <source>
        <dbReference type="ARBA" id="ARBA00048067"/>
    </source>
</evidence>
<name>A0A832V5K9_9ARCH</name>
<dbReference type="UniPathway" id="UPA00109">
    <property type="reaction ID" value="UER00184"/>
</dbReference>
<dbReference type="GO" id="GO:0051287">
    <property type="term" value="F:NAD binding"/>
    <property type="evidence" value="ECO:0007669"/>
    <property type="project" value="UniProtKB-UniRule"/>
</dbReference>
<keyword evidence="7 10" id="KW-0324">Glycolysis</keyword>
<keyword evidence="4 10" id="KW-0521">NADP</keyword>
<protein>
    <recommendedName>
        <fullName evidence="10 12">Glyceraldehyde-3-phosphate dehydrogenase</fullName>
        <shortName evidence="10">GAPDH</shortName>
        <ecNumber evidence="10 12">1.2.1.59</ecNumber>
    </recommendedName>
    <alternativeName>
        <fullName evidence="10">NAD(P)-dependent glyceraldehyde-3-phosphate dehydrogenase</fullName>
    </alternativeName>
</protein>
<comment type="similarity">
    <text evidence="2 10 12">Belongs to the glyceraldehyde-3-phosphate dehydrogenase family.</text>
</comment>
<evidence type="ECO:0000313" key="15">
    <source>
        <dbReference type="Proteomes" id="UP000646946"/>
    </source>
</evidence>
<dbReference type="AlphaFoldDB" id="A0A832V5K9"/>
<evidence type="ECO:0000256" key="2">
    <source>
        <dbReference type="ARBA" id="ARBA00007406"/>
    </source>
</evidence>
<keyword evidence="15" id="KW-1185">Reference proteome</keyword>